<dbReference type="EMBL" id="CM029053">
    <property type="protein sequence ID" value="KAG2549905.1"/>
    <property type="molecule type" value="Genomic_DNA"/>
</dbReference>
<evidence type="ECO:0000313" key="3">
    <source>
        <dbReference type="Proteomes" id="UP000823388"/>
    </source>
</evidence>
<evidence type="ECO:0000256" key="1">
    <source>
        <dbReference type="SAM" id="MobiDB-lite"/>
    </source>
</evidence>
<name>A0A8T0NMU5_PANVG</name>
<proteinExistence type="predicted"/>
<dbReference type="AlphaFoldDB" id="A0A8T0NMU5"/>
<sequence length="108" mass="12377">MWCHARSSKPASRPGAQRGCCRCACSKLEWLWSLAEPCSTRGLHRPYAPSHRARQPRHQADVRDLPPAVAVCRSCVLNAGYNYIELDRESTPRRPRHRRPTSLRVCEQ</sequence>
<gene>
    <name evidence="2" type="ORF">PVAP13_9KG272539</name>
</gene>
<evidence type="ECO:0000313" key="2">
    <source>
        <dbReference type="EMBL" id="KAG2549905.1"/>
    </source>
</evidence>
<protein>
    <submittedName>
        <fullName evidence="2">Uncharacterized protein</fullName>
    </submittedName>
</protein>
<keyword evidence="3" id="KW-1185">Reference proteome</keyword>
<feature type="region of interest" description="Disordered" evidence="1">
    <location>
        <begin position="88"/>
        <end position="108"/>
    </location>
</feature>
<comment type="caution">
    <text evidence="2">The sequence shown here is derived from an EMBL/GenBank/DDBJ whole genome shotgun (WGS) entry which is preliminary data.</text>
</comment>
<organism evidence="2 3">
    <name type="scientific">Panicum virgatum</name>
    <name type="common">Blackwell switchgrass</name>
    <dbReference type="NCBI Taxonomy" id="38727"/>
    <lineage>
        <taxon>Eukaryota</taxon>
        <taxon>Viridiplantae</taxon>
        <taxon>Streptophyta</taxon>
        <taxon>Embryophyta</taxon>
        <taxon>Tracheophyta</taxon>
        <taxon>Spermatophyta</taxon>
        <taxon>Magnoliopsida</taxon>
        <taxon>Liliopsida</taxon>
        <taxon>Poales</taxon>
        <taxon>Poaceae</taxon>
        <taxon>PACMAD clade</taxon>
        <taxon>Panicoideae</taxon>
        <taxon>Panicodae</taxon>
        <taxon>Paniceae</taxon>
        <taxon>Panicinae</taxon>
        <taxon>Panicum</taxon>
        <taxon>Panicum sect. Hiantes</taxon>
    </lineage>
</organism>
<dbReference type="Proteomes" id="UP000823388">
    <property type="component" value="Chromosome 9K"/>
</dbReference>
<reference evidence="2" key="1">
    <citation type="submission" date="2020-05" db="EMBL/GenBank/DDBJ databases">
        <title>WGS assembly of Panicum virgatum.</title>
        <authorList>
            <person name="Lovell J.T."/>
            <person name="Jenkins J."/>
            <person name="Shu S."/>
            <person name="Juenger T.E."/>
            <person name="Schmutz J."/>
        </authorList>
    </citation>
    <scope>NUCLEOTIDE SEQUENCE</scope>
    <source>
        <strain evidence="2">AP13</strain>
    </source>
</reference>
<accession>A0A8T0NMU5</accession>